<dbReference type="Ensembl" id="ENSPMRT00000012356.1">
    <property type="protein sequence ID" value="ENSPMRP00000011568.1"/>
    <property type="gene ID" value="ENSPMRG00000007747.1"/>
</dbReference>
<dbReference type="InterPro" id="IPR003006">
    <property type="entry name" value="Ig/MHC_CS"/>
</dbReference>
<dbReference type="SUPFAM" id="SSF48726">
    <property type="entry name" value="Immunoglobulin"/>
    <property type="match status" value="1"/>
</dbReference>
<dbReference type="Proteomes" id="UP000472272">
    <property type="component" value="Chromosome 8"/>
</dbReference>
<dbReference type="InterPro" id="IPR003597">
    <property type="entry name" value="Ig_C1-set"/>
</dbReference>
<reference evidence="3 4" key="1">
    <citation type="journal article" date="2019" name="Proc. Natl. Acad. Sci. U.S.A.">
        <title>Regulatory changes in pterin and carotenoid genes underlie balanced color polymorphisms in the wall lizard.</title>
        <authorList>
            <person name="Andrade P."/>
            <person name="Pinho C."/>
            <person name="Perez I de Lanuza G."/>
            <person name="Afonso S."/>
            <person name="Brejcha J."/>
            <person name="Rubin C.J."/>
            <person name="Wallerman O."/>
            <person name="Pereira P."/>
            <person name="Sabatino S.J."/>
            <person name="Bellati A."/>
            <person name="Pellitteri-Rosa D."/>
            <person name="Bosakova Z."/>
            <person name="Bunikis I."/>
            <person name="Carretero M.A."/>
            <person name="Feiner N."/>
            <person name="Marsik P."/>
            <person name="Pauperio F."/>
            <person name="Salvi D."/>
            <person name="Soler L."/>
            <person name="While G.M."/>
            <person name="Uller T."/>
            <person name="Font E."/>
            <person name="Andersson L."/>
            <person name="Carneiro M."/>
        </authorList>
    </citation>
    <scope>NUCLEOTIDE SEQUENCE</scope>
</reference>
<feature type="domain" description="Ig-like" evidence="2">
    <location>
        <begin position="24"/>
        <end position="114"/>
    </location>
</feature>
<dbReference type="PANTHER" id="PTHR23411">
    <property type="entry name" value="TAPASIN"/>
    <property type="match status" value="1"/>
</dbReference>
<evidence type="ECO:0000259" key="2">
    <source>
        <dbReference type="PROSITE" id="PS50835"/>
    </source>
</evidence>
<evidence type="ECO:0000256" key="1">
    <source>
        <dbReference type="ARBA" id="ARBA00023319"/>
    </source>
</evidence>
<organism evidence="3 4">
    <name type="scientific">Podarcis muralis</name>
    <name type="common">Wall lizard</name>
    <name type="synonym">Lacerta muralis</name>
    <dbReference type="NCBI Taxonomy" id="64176"/>
    <lineage>
        <taxon>Eukaryota</taxon>
        <taxon>Metazoa</taxon>
        <taxon>Chordata</taxon>
        <taxon>Craniata</taxon>
        <taxon>Vertebrata</taxon>
        <taxon>Euteleostomi</taxon>
        <taxon>Lepidosauria</taxon>
        <taxon>Squamata</taxon>
        <taxon>Bifurcata</taxon>
        <taxon>Unidentata</taxon>
        <taxon>Episquamata</taxon>
        <taxon>Laterata</taxon>
        <taxon>Lacertibaenia</taxon>
        <taxon>Lacertidae</taxon>
        <taxon>Podarcis</taxon>
    </lineage>
</organism>
<protein>
    <recommendedName>
        <fullName evidence="2">Ig-like domain-containing protein</fullName>
    </recommendedName>
</protein>
<proteinExistence type="predicted"/>
<dbReference type="AlphaFoldDB" id="A0A670II24"/>
<evidence type="ECO:0000313" key="4">
    <source>
        <dbReference type="Proteomes" id="UP000472272"/>
    </source>
</evidence>
<dbReference type="Gene3D" id="2.60.40.10">
    <property type="entry name" value="Immunoglobulins"/>
    <property type="match status" value="1"/>
</dbReference>
<sequence length="120" mass="13388">MSRNAHSKNPLFAAHCSWARRGKPVVFLQLQTEPESKWTLVCRTGGFYPAPVRLTWYHSGLQLNSSQQDCTDPTGFSQASSFLRLPDPDQRASYTCSVEHPSVSEPISVQAPLSWGPQKI</sequence>
<dbReference type="InterPro" id="IPR007110">
    <property type="entry name" value="Ig-like_dom"/>
</dbReference>
<dbReference type="SMART" id="SM00407">
    <property type="entry name" value="IGc1"/>
    <property type="match status" value="1"/>
</dbReference>
<name>A0A670II24_PODMU</name>
<dbReference type="Pfam" id="PF07654">
    <property type="entry name" value="C1-set"/>
    <property type="match status" value="1"/>
</dbReference>
<keyword evidence="1" id="KW-0393">Immunoglobulin domain</keyword>
<reference evidence="3" key="2">
    <citation type="submission" date="2025-08" db="UniProtKB">
        <authorList>
            <consortium name="Ensembl"/>
        </authorList>
    </citation>
    <scope>IDENTIFICATION</scope>
</reference>
<dbReference type="CDD" id="cd00098">
    <property type="entry name" value="IgC1"/>
    <property type="match status" value="1"/>
</dbReference>
<accession>A0A670II24</accession>
<dbReference type="InterPro" id="IPR013783">
    <property type="entry name" value="Ig-like_fold"/>
</dbReference>
<evidence type="ECO:0000313" key="3">
    <source>
        <dbReference type="Ensembl" id="ENSPMRP00000011568.1"/>
    </source>
</evidence>
<dbReference type="InterPro" id="IPR050380">
    <property type="entry name" value="Immune_Resp_Modulators"/>
</dbReference>
<dbReference type="GeneTree" id="ENSGT00950000186158"/>
<dbReference type="PROSITE" id="PS00290">
    <property type="entry name" value="IG_MHC"/>
    <property type="match status" value="1"/>
</dbReference>
<reference evidence="3" key="3">
    <citation type="submission" date="2025-09" db="UniProtKB">
        <authorList>
            <consortium name="Ensembl"/>
        </authorList>
    </citation>
    <scope>IDENTIFICATION</scope>
</reference>
<dbReference type="PROSITE" id="PS50835">
    <property type="entry name" value="IG_LIKE"/>
    <property type="match status" value="1"/>
</dbReference>
<keyword evidence="4" id="KW-1185">Reference proteome</keyword>
<dbReference type="InterPro" id="IPR036179">
    <property type="entry name" value="Ig-like_dom_sf"/>
</dbReference>